<evidence type="ECO:0000313" key="2">
    <source>
        <dbReference type="Proteomes" id="UP000887540"/>
    </source>
</evidence>
<dbReference type="AlphaFoldDB" id="A0A914EC56"/>
<evidence type="ECO:0000256" key="1">
    <source>
        <dbReference type="SAM" id="MobiDB-lite"/>
    </source>
</evidence>
<dbReference type="WBParaSite" id="ACRNAN_scaffold6786.g16002.t1">
    <property type="protein sequence ID" value="ACRNAN_scaffold6786.g16002.t1"/>
    <property type="gene ID" value="ACRNAN_scaffold6786.g16002"/>
</dbReference>
<name>A0A914EC56_9BILA</name>
<protein>
    <submittedName>
        <fullName evidence="3">Uncharacterized protein</fullName>
    </submittedName>
</protein>
<accession>A0A914EC56</accession>
<feature type="compositionally biased region" description="Basic and acidic residues" evidence="1">
    <location>
        <begin position="8"/>
        <end position="31"/>
    </location>
</feature>
<feature type="region of interest" description="Disordered" evidence="1">
    <location>
        <begin position="1"/>
        <end position="38"/>
    </location>
</feature>
<proteinExistence type="predicted"/>
<keyword evidence="2" id="KW-1185">Reference proteome</keyword>
<evidence type="ECO:0000313" key="3">
    <source>
        <dbReference type="WBParaSite" id="ACRNAN_scaffold6786.g16002.t1"/>
    </source>
</evidence>
<reference evidence="3" key="1">
    <citation type="submission" date="2022-11" db="UniProtKB">
        <authorList>
            <consortium name="WormBaseParasite"/>
        </authorList>
    </citation>
    <scope>IDENTIFICATION</scope>
</reference>
<organism evidence="2 3">
    <name type="scientific">Acrobeloides nanus</name>
    <dbReference type="NCBI Taxonomy" id="290746"/>
    <lineage>
        <taxon>Eukaryota</taxon>
        <taxon>Metazoa</taxon>
        <taxon>Ecdysozoa</taxon>
        <taxon>Nematoda</taxon>
        <taxon>Chromadorea</taxon>
        <taxon>Rhabditida</taxon>
        <taxon>Tylenchina</taxon>
        <taxon>Cephalobomorpha</taxon>
        <taxon>Cephaloboidea</taxon>
        <taxon>Cephalobidae</taxon>
        <taxon>Acrobeloides</taxon>
    </lineage>
</organism>
<sequence length="123" mass="14540">MRRGFFLPKKDDPDGGKSLKDVKQENPKNEIPKIPNLNAGTMQKTTSEKLDSHILSRIFVQFLTLKEETKPHREISNRRPYRIFLLNKTLYDEILDYDNSDFDLRDRTLALRSAKRELYHFAT</sequence>
<dbReference type="Proteomes" id="UP000887540">
    <property type="component" value="Unplaced"/>
</dbReference>